<organism evidence="4">
    <name type="scientific">marine metagenome</name>
    <dbReference type="NCBI Taxonomy" id="408172"/>
    <lineage>
        <taxon>unclassified sequences</taxon>
        <taxon>metagenomes</taxon>
        <taxon>ecological metagenomes</taxon>
    </lineage>
</organism>
<dbReference type="GO" id="GO:0016616">
    <property type="term" value="F:oxidoreductase activity, acting on the CH-OH group of donors, NAD or NADP as acceptor"/>
    <property type="evidence" value="ECO:0007669"/>
    <property type="project" value="InterPro"/>
</dbReference>
<dbReference type="SUPFAM" id="SSF48179">
    <property type="entry name" value="6-phosphogluconate dehydrogenase C-terminal domain-like"/>
    <property type="match status" value="1"/>
</dbReference>
<name>A0A382V8S1_9ZZZZ</name>
<evidence type="ECO:0000259" key="3">
    <source>
        <dbReference type="Pfam" id="PF03721"/>
    </source>
</evidence>
<evidence type="ECO:0000313" key="4">
    <source>
        <dbReference type="EMBL" id="SVD42281.1"/>
    </source>
</evidence>
<protein>
    <recommendedName>
        <fullName evidence="5">UDP-glucose/GDP-mannose dehydrogenase N-terminal domain-containing protein</fullName>
    </recommendedName>
</protein>
<feature type="domain" description="UDP-glucose/GDP-mannose dehydrogenase N-terminal" evidence="3">
    <location>
        <begin position="6"/>
        <end position="187"/>
    </location>
</feature>
<dbReference type="InterPro" id="IPR014026">
    <property type="entry name" value="UDP-Glc/GDP-Man_DH_dimer"/>
</dbReference>
<dbReference type="InterPro" id="IPR001732">
    <property type="entry name" value="UDP-Glc/GDP-Man_DH_N"/>
</dbReference>
<feature type="domain" description="UDP-glucose/GDP-mannose dehydrogenase dimerisation" evidence="2">
    <location>
        <begin position="228"/>
        <end position="267"/>
    </location>
</feature>
<evidence type="ECO:0008006" key="5">
    <source>
        <dbReference type="Google" id="ProtNLM"/>
    </source>
</evidence>
<dbReference type="EMBL" id="UINC01149669">
    <property type="protein sequence ID" value="SVD42281.1"/>
    <property type="molecule type" value="Genomic_DNA"/>
</dbReference>
<dbReference type="PIRSF" id="PIRSF000124">
    <property type="entry name" value="UDPglc_GDPman_dh"/>
    <property type="match status" value="1"/>
</dbReference>
<proteinExistence type="inferred from homology"/>
<dbReference type="PANTHER" id="PTHR43491:SF2">
    <property type="entry name" value="UDP-N-ACETYL-D-MANNOSAMINE DEHYDROGENASE"/>
    <property type="match status" value="1"/>
</dbReference>
<comment type="similarity">
    <text evidence="1">Belongs to the UDP-glucose/GDP-mannose dehydrogenase family.</text>
</comment>
<feature type="non-terminal residue" evidence="4">
    <location>
        <position position="267"/>
    </location>
</feature>
<sequence length="267" mass="29106">MLDRKTVCIQGLGFVGAAMAVAVAQARTPEGDRAYQVIGVDRQTDEGEARVDALNRGVFPFPTVDQKLVSALGGAQAAGNLTATTDESVYQSADVVVVDIPLDISFLDEEPQLRMSGLEHAIRVVGKQVPAGALVLIETTVPPGTCENVVVPVLQDELRRRNLDQHAIHLAFSFERVMPGNEYLDSIVNYWRAYAGHTAVAADVCESFLTSIIDIERFPLTRLSSMTAAETTKVMENTYRAVNIALIHEWTQYAEAVGVDLYEIIEA</sequence>
<dbReference type="InterPro" id="IPR017476">
    <property type="entry name" value="UDP-Glc/GDP-Man"/>
</dbReference>
<evidence type="ECO:0000256" key="1">
    <source>
        <dbReference type="ARBA" id="ARBA00006601"/>
    </source>
</evidence>
<dbReference type="Gene3D" id="3.40.50.720">
    <property type="entry name" value="NAD(P)-binding Rossmann-like Domain"/>
    <property type="match status" value="2"/>
</dbReference>
<dbReference type="InterPro" id="IPR008927">
    <property type="entry name" value="6-PGluconate_DH-like_C_sf"/>
</dbReference>
<gene>
    <name evidence="4" type="ORF">METZ01_LOCUS395135</name>
</gene>
<dbReference type="GO" id="GO:0051287">
    <property type="term" value="F:NAD binding"/>
    <property type="evidence" value="ECO:0007669"/>
    <property type="project" value="InterPro"/>
</dbReference>
<dbReference type="PIRSF" id="PIRSF500136">
    <property type="entry name" value="UDP_ManNAc_DH"/>
    <property type="match status" value="1"/>
</dbReference>
<dbReference type="GO" id="GO:0000271">
    <property type="term" value="P:polysaccharide biosynthetic process"/>
    <property type="evidence" value="ECO:0007669"/>
    <property type="project" value="InterPro"/>
</dbReference>
<dbReference type="InterPro" id="IPR036291">
    <property type="entry name" value="NAD(P)-bd_dom_sf"/>
</dbReference>
<dbReference type="Pfam" id="PF03721">
    <property type="entry name" value="UDPG_MGDP_dh_N"/>
    <property type="match status" value="1"/>
</dbReference>
<accession>A0A382V8S1</accession>
<dbReference type="GO" id="GO:0016628">
    <property type="term" value="F:oxidoreductase activity, acting on the CH-CH group of donors, NAD or NADP as acceptor"/>
    <property type="evidence" value="ECO:0007669"/>
    <property type="project" value="InterPro"/>
</dbReference>
<dbReference type="PANTHER" id="PTHR43491">
    <property type="entry name" value="UDP-N-ACETYL-D-MANNOSAMINE DEHYDROGENASE"/>
    <property type="match status" value="1"/>
</dbReference>
<dbReference type="Pfam" id="PF00984">
    <property type="entry name" value="UDPG_MGDP_dh"/>
    <property type="match status" value="1"/>
</dbReference>
<dbReference type="SUPFAM" id="SSF51735">
    <property type="entry name" value="NAD(P)-binding Rossmann-fold domains"/>
    <property type="match status" value="1"/>
</dbReference>
<evidence type="ECO:0000259" key="2">
    <source>
        <dbReference type="Pfam" id="PF00984"/>
    </source>
</evidence>
<dbReference type="InterPro" id="IPR028359">
    <property type="entry name" value="UDP_ManNAc/GlcNAc_DH"/>
</dbReference>
<reference evidence="4" key="1">
    <citation type="submission" date="2018-05" db="EMBL/GenBank/DDBJ databases">
        <authorList>
            <person name="Lanie J.A."/>
            <person name="Ng W.-L."/>
            <person name="Kazmierczak K.M."/>
            <person name="Andrzejewski T.M."/>
            <person name="Davidsen T.M."/>
            <person name="Wayne K.J."/>
            <person name="Tettelin H."/>
            <person name="Glass J.I."/>
            <person name="Rusch D."/>
            <person name="Podicherti R."/>
            <person name="Tsui H.-C.T."/>
            <person name="Winkler M.E."/>
        </authorList>
    </citation>
    <scope>NUCLEOTIDE SEQUENCE</scope>
</reference>
<dbReference type="AlphaFoldDB" id="A0A382V8S1"/>